<dbReference type="PANTHER" id="PTHR12943">
    <property type="entry name" value="HOMOCYSTEINE-RESPONSIVE ENDOPLASMIC RETICULUM-RESIDENT UNIQUITIN-LIKE DOMAIN HERPUD PROTEIN FAMILY MEMBER"/>
    <property type="match status" value="1"/>
</dbReference>
<dbReference type="InterPro" id="IPR000626">
    <property type="entry name" value="Ubiquitin-like_dom"/>
</dbReference>
<dbReference type="PANTHER" id="PTHR12943:SF27">
    <property type="entry name" value="HOMOCYSTEINE-INDUCED ENDOPLASMIC RETICULUM PROTEIN, ISOFORM A"/>
    <property type="match status" value="1"/>
</dbReference>
<dbReference type="SUPFAM" id="SSF54236">
    <property type="entry name" value="Ubiquitin-like"/>
    <property type="match status" value="1"/>
</dbReference>
<comment type="subcellular location">
    <subcellularLocation>
        <location evidence="1">Membrane</location>
    </subcellularLocation>
</comment>
<dbReference type="OrthoDB" id="21589at2759"/>
<dbReference type="GO" id="GO:0030968">
    <property type="term" value="P:endoplasmic reticulum unfolded protein response"/>
    <property type="evidence" value="ECO:0007669"/>
    <property type="project" value="TreeGrafter"/>
</dbReference>
<dbReference type="PROSITE" id="PS50053">
    <property type="entry name" value="UBIQUITIN_2"/>
    <property type="match status" value="1"/>
</dbReference>
<evidence type="ECO:0000256" key="5">
    <source>
        <dbReference type="ARBA" id="ARBA00023230"/>
    </source>
</evidence>
<organism evidence="8">
    <name type="scientific">Oikopleura dioica</name>
    <name type="common">Tunicate</name>
    <dbReference type="NCBI Taxonomy" id="34765"/>
    <lineage>
        <taxon>Eukaryota</taxon>
        <taxon>Metazoa</taxon>
        <taxon>Chordata</taxon>
        <taxon>Tunicata</taxon>
        <taxon>Appendicularia</taxon>
        <taxon>Copelata</taxon>
        <taxon>Oikopleuridae</taxon>
        <taxon>Oikopleura</taxon>
    </lineage>
</organism>
<accession>E4XLI8</accession>
<evidence type="ECO:0000256" key="4">
    <source>
        <dbReference type="ARBA" id="ARBA00023136"/>
    </source>
</evidence>
<evidence type="ECO:0000313" key="8">
    <source>
        <dbReference type="EMBL" id="CBY10903.1"/>
    </source>
</evidence>
<dbReference type="Proteomes" id="UP000001307">
    <property type="component" value="Unassembled WGS sequence"/>
</dbReference>
<feature type="domain" description="Ubiquitin-like" evidence="7">
    <location>
        <begin position="1"/>
        <end position="80"/>
    </location>
</feature>
<gene>
    <name evidence="8" type="ORF">GSOID_T00014578001</name>
</gene>
<dbReference type="Gene3D" id="3.10.20.90">
    <property type="entry name" value="Phosphatidylinositol 3-kinase Catalytic Subunit, Chain A, domain 1"/>
    <property type="match status" value="1"/>
</dbReference>
<keyword evidence="9" id="KW-1185">Reference proteome</keyword>
<evidence type="ECO:0000256" key="1">
    <source>
        <dbReference type="ARBA" id="ARBA00004370"/>
    </source>
</evidence>
<proteinExistence type="predicted"/>
<evidence type="ECO:0000259" key="7">
    <source>
        <dbReference type="PROSITE" id="PS50053"/>
    </source>
</evidence>
<keyword evidence="2" id="KW-0812">Transmembrane</keyword>
<dbReference type="InParanoid" id="E4XLI8"/>
<dbReference type="GO" id="GO:0016020">
    <property type="term" value="C:membrane"/>
    <property type="evidence" value="ECO:0007669"/>
    <property type="project" value="UniProtKB-SubCell"/>
</dbReference>
<dbReference type="CDD" id="cd17039">
    <property type="entry name" value="Ubl_ubiquitin_like"/>
    <property type="match status" value="1"/>
</dbReference>
<dbReference type="EMBL" id="FN653071">
    <property type="protein sequence ID" value="CBY10903.1"/>
    <property type="molecule type" value="Genomic_DNA"/>
</dbReference>
<dbReference type="FunCoup" id="E4XLI8">
    <property type="interactions" value="362"/>
</dbReference>
<sequence length="349" mass="39549">MRICVRIPGNQADFVVEDFGENENVGQLKEKIYRDHPKHPEKTNQKLIAGGKLLQDEQEISSLALGTSNIIHLVISEQAKTSEIAPAPAPEIVPSTPTVQEQAEPTEEINEEGAQNTSTQSLEAENDQIFTTDEQENAAEAEEEEEAWLSPELKRYFDVWDLSIRCYELNGSYDHLVPQLKLYRNLIFENERAQSKGQTLKSITEIITGPILAEQAPEELPRQNPERENAVVGAQGVVEDDGPQDWLDRFYSFFRVCLMLCLVYNYSSTERFFTVLVISMSIILYQAGIFNIRRRPRPVVQNDENAENQNNGDNEDQPPQPGIFTMIWVFLTQFVTSLIPHNPAVVDAN</sequence>
<dbReference type="InterPro" id="IPR029071">
    <property type="entry name" value="Ubiquitin-like_domsf"/>
</dbReference>
<keyword evidence="4" id="KW-0472">Membrane</keyword>
<keyword evidence="5" id="KW-0834">Unfolded protein response</keyword>
<dbReference type="SMART" id="SM00213">
    <property type="entry name" value="UBQ"/>
    <property type="match status" value="1"/>
</dbReference>
<feature type="compositionally biased region" description="Polar residues" evidence="6">
    <location>
        <begin position="113"/>
        <end position="122"/>
    </location>
</feature>
<protein>
    <recommendedName>
        <fullName evidence="7">Ubiquitin-like domain-containing protein</fullName>
    </recommendedName>
</protein>
<keyword evidence="3" id="KW-1133">Transmembrane helix</keyword>
<evidence type="ECO:0000256" key="6">
    <source>
        <dbReference type="SAM" id="MobiDB-lite"/>
    </source>
</evidence>
<reference evidence="8" key="1">
    <citation type="journal article" date="2010" name="Science">
        <title>Plasticity of animal genome architecture unmasked by rapid evolution of a pelagic tunicate.</title>
        <authorList>
            <person name="Denoeud F."/>
            <person name="Henriet S."/>
            <person name="Mungpakdee S."/>
            <person name="Aury J.M."/>
            <person name="Da Silva C."/>
            <person name="Brinkmann H."/>
            <person name="Mikhaleva J."/>
            <person name="Olsen L.C."/>
            <person name="Jubin C."/>
            <person name="Canestro C."/>
            <person name="Bouquet J.M."/>
            <person name="Danks G."/>
            <person name="Poulain J."/>
            <person name="Campsteijn C."/>
            <person name="Adamski M."/>
            <person name="Cross I."/>
            <person name="Yadetie F."/>
            <person name="Muffato M."/>
            <person name="Louis A."/>
            <person name="Butcher S."/>
            <person name="Tsagkogeorga G."/>
            <person name="Konrad A."/>
            <person name="Singh S."/>
            <person name="Jensen M.F."/>
            <person name="Cong E.H."/>
            <person name="Eikeseth-Otteraa H."/>
            <person name="Noel B."/>
            <person name="Anthouard V."/>
            <person name="Porcel B.M."/>
            <person name="Kachouri-Lafond R."/>
            <person name="Nishino A."/>
            <person name="Ugolini M."/>
            <person name="Chourrout P."/>
            <person name="Nishida H."/>
            <person name="Aasland R."/>
            <person name="Huzurbazar S."/>
            <person name="Westhof E."/>
            <person name="Delsuc F."/>
            <person name="Lehrach H."/>
            <person name="Reinhardt R."/>
            <person name="Weissenbach J."/>
            <person name="Roy S.W."/>
            <person name="Artiguenave F."/>
            <person name="Postlethwait J.H."/>
            <person name="Manak J.R."/>
            <person name="Thompson E.M."/>
            <person name="Jaillon O."/>
            <person name="Du Pasquier L."/>
            <person name="Boudinot P."/>
            <person name="Liberles D.A."/>
            <person name="Volff J.N."/>
            <person name="Philippe H."/>
            <person name="Lenhard B."/>
            <person name="Roest Crollius H."/>
            <person name="Wincker P."/>
            <person name="Chourrout D."/>
        </authorList>
    </citation>
    <scope>NUCLEOTIDE SEQUENCE [LARGE SCALE GENOMIC DNA]</scope>
</reference>
<feature type="region of interest" description="Disordered" evidence="6">
    <location>
        <begin position="88"/>
        <end position="122"/>
    </location>
</feature>
<evidence type="ECO:0000256" key="2">
    <source>
        <dbReference type="ARBA" id="ARBA00022692"/>
    </source>
</evidence>
<dbReference type="AlphaFoldDB" id="E4XLI8"/>
<evidence type="ECO:0000313" key="9">
    <source>
        <dbReference type="Proteomes" id="UP000001307"/>
    </source>
</evidence>
<dbReference type="Pfam" id="PF00240">
    <property type="entry name" value="ubiquitin"/>
    <property type="match status" value="1"/>
</dbReference>
<dbReference type="InterPro" id="IPR039751">
    <property type="entry name" value="HERPUD1/2"/>
</dbReference>
<evidence type="ECO:0000256" key="3">
    <source>
        <dbReference type="ARBA" id="ARBA00022989"/>
    </source>
</evidence>
<name>E4XLI8_OIKDI</name>